<dbReference type="Pfam" id="PF00072">
    <property type="entry name" value="Response_reg"/>
    <property type="match status" value="1"/>
</dbReference>
<dbReference type="PROSITE" id="PS00622">
    <property type="entry name" value="HTH_LUXR_1"/>
    <property type="match status" value="1"/>
</dbReference>
<dbReference type="SMART" id="SM00421">
    <property type="entry name" value="HTH_LUXR"/>
    <property type="match status" value="1"/>
</dbReference>
<dbReference type="SMART" id="SM00448">
    <property type="entry name" value="REC"/>
    <property type="match status" value="1"/>
</dbReference>
<evidence type="ECO:0000256" key="5">
    <source>
        <dbReference type="PROSITE-ProRule" id="PRU00169"/>
    </source>
</evidence>
<evidence type="ECO:0000256" key="3">
    <source>
        <dbReference type="ARBA" id="ARBA00023125"/>
    </source>
</evidence>
<dbReference type="PROSITE" id="PS50043">
    <property type="entry name" value="HTH_LUXR_2"/>
    <property type="match status" value="1"/>
</dbReference>
<keyword evidence="4" id="KW-0804">Transcription</keyword>
<dbReference type="Proteomes" id="UP000243502">
    <property type="component" value="Chromosome 3"/>
</dbReference>
<dbReference type="AlphaFoldDB" id="A0A2I8F1A2"/>
<dbReference type="GO" id="GO:0006355">
    <property type="term" value="P:regulation of DNA-templated transcription"/>
    <property type="evidence" value="ECO:0007669"/>
    <property type="project" value="InterPro"/>
</dbReference>
<dbReference type="PRINTS" id="PR00038">
    <property type="entry name" value="HTHLUXR"/>
</dbReference>
<dbReference type="Pfam" id="PF00196">
    <property type="entry name" value="GerE"/>
    <property type="match status" value="1"/>
</dbReference>
<feature type="modified residue" description="4-aspartylphosphate" evidence="5">
    <location>
        <position position="66"/>
    </location>
</feature>
<keyword evidence="3 8" id="KW-0238">DNA-binding</keyword>
<dbReference type="InterPro" id="IPR039420">
    <property type="entry name" value="WalR-like"/>
</dbReference>
<dbReference type="PANTHER" id="PTHR43214:SF41">
    <property type="entry name" value="NITRATE_NITRITE RESPONSE REGULATOR PROTEIN NARP"/>
    <property type="match status" value="1"/>
</dbReference>
<gene>
    <name evidence="8" type="ORF">C2L65_39840</name>
</gene>
<organism evidence="8 9">
    <name type="scientific">Paraburkholderia terrae</name>
    <dbReference type="NCBI Taxonomy" id="311230"/>
    <lineage>
        <taxon>Bacteria</taxon>
        <taxon>Pseudomonadati</taxon>
        <taxon>Pseudomonadota</taxon>
        <taxon>Betaproteobacteria</taxon>
        <taxon>Burkholderiales</taxon>
        <taxon>Burkholderiaceae</taxon>
        <taxon>Paraburkholderia</taxon>
    </lineage>
</organism>
<dbReference type="PROSITE" id="PS50110">
    <property type="entry name" value="RESPONSE_REGULATORY"/>
    <property type="match status" value="1"/>
</dbReference>
<dbReference type="InterPro" id="IPR011006">
    <property type="entry name" value="CheY-like_superfamily"/>
</dbReference>
<evidence type="ECO:0000313" key="8">
    <source>
        <dbReference type="EMBL" id="AUT65665.1"/>
    </source>
</evidence>
<dbReference type="GO" id="GO:0003677">
    <property type="term" value="F:DNA binding"/>
    <property type="evidence" value="ECO:0007669"/>
    <property type="project" value="UniProtKB-KW"/>
</dbReference>
<dbReference type="InterPro" id="IPR016032">
    <property type="entry name" value="Sig_transdc_resp-reg_C-effctor"/>
</dbReference>
<name>A0A2I8F1A2_9BURK</name>
<dbReference type="SUPFAM" id="SSF46894">
    <property type="entry name" value="C-terminal effector domain of the bipartite response regulators"/>
    <property type="match status" value="1"/>
</dbReference>
<feature type="domain" description="HTH luxR-type" evidence="6">
    <location>
        <begin position="158"/>
        <end position="223"/>
    </location>
</feature>
<proteinExistence type="predicted"/>
<dbReference type="InterPro" id="IPR001789">
    <property type="entry name" value="Sig_transdc_resp-reg_receiver"/>
</dbReference>
<dbReference type="Gene3D" id="3.40.50.2300">
    <property type="match status" value="1"/>
</dbReference>
<evidence type="ECO:0000313" key="9">
    <source>
        <dbReference type="Proteomes" id="UP000243502"/>
    </source>
</evidence>
<evidence type="ECO:0000256" key="1">
    <source>
        <dbReference type="ARBA" id="ARBA00022553"/>
    </source>
</evidence>
<evidence type="ECO:0000259" key="7">
    <source>
        <dbReference type="PROSITE" id="PS50110"/>
    </source>
</evidence>
<dbReference type="OrthoDB" id="9780593at2"/>
<dbReference type="GO" id="GO:0000160">
    <property type="term" value="P:phosphorelay signal transduction system"/>
    <property type="evidence" value="ECO:0007669"/>
    <property type="project" value="InterPro"/>
</dbReference>
<keyword evidence="2" id="KW-0805">Transcription regulation</keyword>
<evidence type="ECO:0000256" key="2">
    <source>
        <dbReference type="ARBA" id="ARBA00023015"/>
    </source>
</evidence>
<accession>A0A2I8F1A2</accession>
<sequence length="239" mass="25829">MNAPRGGVNVEKIHRVLIAEDQPLLRGGLCSMVRALQHYSVAGEAGDGVEACSLAVTLMPDLILMDLSMPGRSGVEAIAHIKRQAPQIRIIALTIHASDMHMREALAAGVDGYVLKDAAFDELVEAMRLVMLGQRNATLDEYGARQGEPRGQPPNGQHAQMWSALTCRERVVLRLVAEGCTNREVGEQLRLSPKTIEKHRASLMRKLGVSNATGLVHAALDLGVLALPEDTGNGLNYFV</sequence>
<dbReference type="InterPro" id="IPR000792">
    <property type="entry name" value="Tscrpt_reg_LuxR_C"/>
</dbReference>
<dbReference type="SUPFAM" id="SSF52172">
    <property type="entry name" value="CheY-like"/>
    <property type="match status" value="1"/>
</dbReference>
<dbReference type="PANTHER" id="PTHR43214">
    <property type="entry name" value="TWO-COMPONENT RESPONSE REGULATOR"/>
    <property type="match status" value="1"/>
</dbReference>
<dbReference type="CDD" id="cd17535">
    <property type="entry name" value="REC_NarL-like"/>
    <property type="match status" value="1"/>
</dbReference>
<protein>
    <submittedName>
        <fullName evidence="8">DNA-binding response regulator</fullName>
    </submittedName>
</protein>
<dbReference type="KEGG" id="pter:C2L65_39840"/>
<keyword evidence="1 5" id="KW-0597">Phosphoprotein</keyword>
<reference evidence="8 9" key="1">
    <citation type="submission" date="2018-01" db="EMBL/GenBank/DDBJ databases">
        <title>Species boundaries and ecological features among Paraburkholderia terrae DSMZ17804T, P. hospita DSMZ17164T and P. caribensis DSMZ13236T.</title>
        <authorList>
            <person name="Pratama A.A."/>
        </authorList>
    </citation>
    <scope>NUCLEOTIDE SEQUENCE [LARGE SCALE GENOMIC DNA]</scope>
    <source>
        <strain evidence="8 9">DSM 17804</strain>
    </source>
</reference>
<dbReference type="CDD" id="cd06170">
    <property type="entry name" value="LuxR_C_like"/>
    <property type="match status" value="1"/>
</dbReference>
<dbReference type="InterPro" id="IPR058245">
    <property type="entry name" value="NreC/VraR/RcsB-like_REC"/>
</dbReference>
<dbReference type="EMBL" id="CP026113">
    <property type="protein sequence ID" value="AUT65665.1"/>
    <property type="molecule type" value="Genomic_DNA"/>
</dbReference>
<feature type="domain" description="Response regulatory" evidence="7">
    <location>
        <begin position="15"/>
        <end position="131"/>
    </location>
</feature>
<evidence type="ECO:0000256" key="4">
    <source>
        <dbReference type="ARBA" id="ARBA00023163"/>
    </source>
</evidence>
<evidence type="ECO:0000259" key="6">
    <source>
        <dbReference type="PROSITE" id="PS50043"/>
    </source>
</evidence>